<gene>
    <name evidence="2" type="primary">actA</name>
    <name evidence="3" type="ORF">JOE68_005585</name>
</gene>
<keyword evidence="2" id="KW-0012">Acyltransferase</keyword>
<dbReference type="SMR" id="V5V0R8"/>
<dbReference type="InterPro" id="IPR052729">
    <property type="entry name" value="Acyl/Acetyltrans_Enzymes"/>
</dbReference>
<keyword evidence="4" id="KW-1185">Reference proteome</keyword>
<dbReference type="PANTHER" id="PTHR47237">
    <property type="entry name" value="SLL0310 PROTEIN"/>
    <property type="match status" value="1"/>
</dbReference>
<proteinExistence type="predicted"/>
<keyword evidence="2" id="KW-0808">Transferase</keyword>
<dbReference type="PANTHER" id="PTHR47237:SF1">
    <property type="entry name" value="SLL0310 PROTEIN"/>
    <property type="match status" value="1"/>
</dbReference>
<accession>V5V0R8</accession>
<dbReference type="EMBL" id="JAFBCL010000001">
    <property type="protein sequence ID" value="MBM7814720.1"/>
    <property type="molecule type" value="Genomic_DNA"/>
</dbReference>
<dbReference type="InterPro" id="IPR041496">
    <property type="entry name" value="YitH/HolE_GNAT"/>
</dbReference>
<name>V5V0R8_9PSEU</name>
<protein>
    <submittedName>
        <fullName evidence="3">GNAT superfamily N-acetyltransferase</fullName>
    </submittedName>
    <submittedName>
        <fullName evidence="2">Putative acyltransferase</fullName>
    </submittedName>
</protein>
<dbReference type="Pfam" id="PF00583">
    <property type="entry name" value="Acetyltransf_1"/>
    <property type="match status" value="1"/>
</dbReference>
<dbReference type="AlphaFoldDB" id="V5V0R8"/>
<dbReference type="GO" id="GO:0016747">
    <property type="term" value="F:acyltransferase activity, transferring groups other than amino-acyl groups"/>
    <property type="evidence" value="ECO:0007669"/>
    <property type="project" value="InterPro"/>
</dbReference>
<dbReference type="InterPro" id="IPR016181">
    <property type="entry name" value="Acyl_CoA_acyltransferase"/>
</dbReference>
<evidence type="ECO:0000313" key="3">
    <source>
        <dbReference type="EMBL" id="MBM7814720.1"/>
    </source>
</evidence>
<feature type="domain" description="N-acetyltransferase" evidence="1">
    <location>
        <begin position="15"/>
        <end position="149"/>
    </location>
</feature>
<dbReference type="RefSeq" id="WP_307819937.1">
    <property type="nucleotide sequence ID" value="NZ_JAFBCL010000001.1"/>
</dbReference>
<dbReference type="SUPFAM" id="SSF55729">
    <property type="entry name" value="Acyl-CoA N-acyltransferases (Nat)"/>
    <property type="match status" value="1"/>
</dbReference>
<dbReference type="Gene3D" id="3.40.630.90">
    <property type="match status" value="1"/>
</dbReference>
<reference evidence="2" key="1">
    <citation type="submission" date="2013-10" db="EMBL/GenBank/DDBJ databases">
        <authorList>
            <person name="Saker S."/>
            <person name="Mathieu F."/>
            <person name="Lebrihi A."/>
            <person name="Lutrau S."/>
            <person name="Pernodet J.-L."/>
        </authorList>
    </citation>
    <scope>NUCLEOTIDE SEQUENCE</scope>
    <source>
        <strain evidence="2">NRRL B-24137</strain>
    </source>
</reference>
<evidence type="ECO:0000313" key="2">
    <source>
        <dbReference type="EMBL" id="AHB86989.1"/>
    </source>
</evidence>
<dbReference type="Proteomes" id="UP001195724">
    <property type="component" value="Unassembled WGS sequence"/>
</dbReference>
<evidence type="ECO:0000313" key="4">
    <source>
        <dbReference type="Proteomes" id="UP001195724"/>
    </source>
</evidence>
<dbReference type="BioCyc" id="MetaCyc:MONOMER-19319"/>
<dbReference type="Gene3D" id="3.40.630.30">
    <property type="match status" value="1"/>
</dbReference>
<dbReference type="Pfam" id="PF18014">
    <property type="entry name" value="Acetyltransf_18"/>
    <property type="match status" value="1"/>
</dbReference>
<reference evidence="3 4" key="2">
    <citation type="submission" date="2021-01" db="EMBL/GenBank/DDBJ databases">
        <title>Sequencing the genomes of 1000 actinobacteria strains.</title>
        <authorList>
            <person name="Klenk H.-P."/>
        </authorList>
    </citation>
    <scope>NUCLEOTIDE SEQUENCE [LARGE SCALE GENOMIC DNA]</scope>
    <source>
        <strain evidence="3 4">DSM 44581</strain>
    </source>
</reference>
<sequence length="292" mass="31593">MTTTDVNQHHDLEDFTVDTATVDDWRQITAWGNQEGWNIGFHDAECFFAADPGGFFIGRVGGRPVSAVSMVNYSDEFSAWGHYLVDPRLRGRGYGQGVWEVAVRHAGSRAASGDAMPGVVGFYRREGMVPVHHTVHWAGRLARAGREVDGVEPVRPEQLGAVADYDGECFPAHRPGFLGRWLFAPGHVARARWAGGRVTGYGVLRPAPAGYRIGPLVADTPRIAAEVFDALTAHLRPGAEVSAFSPEVQEAAAPLLSAGGLAERFRLVRVHRGAPPAHRARNVYAIASLELG</sequence>
<dbReference type="EMBL" id="KF719091">
    <property type="protein sequence ID" value="AHB86989.1"/>
    <property type="molecule type" value="Genomic_DNA"/>
</dbReference>
<dbReference type="InterPro" id="IPR000182">
    <property type="entry name" value="GNAT_dom"/>
</dbReference>
<organism evidence="2">
    <name type="scientific">Saccharothrix algeriensis</name>
    <dbReference type="NCBI Taxonomy" id="173560"/>
    <lineage>
        <taxon>Bacteria</taxon>
        <taxon>Bacillati</taxon>
        <taxon>Actinomycetota</taxon>
        <taxon>Actinomycetes</taxon>
        <taxon>Pseudonocardiales</taxon>
        <taxon>Pseudonocardiaceae</taxon>
        <taxon>Saccharothrix</taxon>
    </lineage>
</organism>
<dbReference type="PROSITE" id="PS51186">
    <property type="entry name" value="GNAT"/>
    <property type="match status" value="1"/>
</dbReference>
<evidence type="ECO:0000259" key="1">
    <source>
        <dbReference type="PROSITE" id="PS51186"/>
    </source>
</evidence>